<sequence length="207" mass="21561">MISTRRRTGAAILAVAAAASISVACGSGDIEATPVTTTTQPVLTGPEGVEKSPEQQATEQATAKVNEFFAVLAKVESDPAVDINMLDSVASGKILDQLKANVNLRRSQGIVSTGAATVADAFVTELQAPKDADGNPIKEEASATLRVCIDSSNYDQIRPDGTSVLPPDRVRRELGKPTLENVAWPDSSGWRIVSDAVTSSGTPCDAP</sequence>
<accession>G8JYP4</accession>
<keyword evidence="1" id="KW-0614">Plasmid</keyword>
<dbReference type="EMBL" id="JN093097">
    <property type="protein sequence ID" value="AET25165.1"/>
    <property type="molecule type" value="Genomic_DNA"/>
</dbReference>
<proteinExistence type="predicted"/>
<reference evidence="1" key="5">
    <citation type="journal article" date="2012" name="Mol. Plant Microbe Interact.">
        <title>pFiD188, the linear virulence plasmid of Rhodococcus fascians D188.</title>
        <authorList>
            <person name="Francis I."/>
            <person name="De Keyser A."/>
            <person name="De Backer P."/>
            <person name="Simon-Mateo C."/>
            <person name="Kalkus J."/>
            <person name="Pertry I."/>
            <person name="Ardiles-Diaz W."/>
            <person name="De Rycke R."/>
            <person name="Vandeputte O.M."/>
            <person name="El Jaziri M."/>
            <person name="Holsters M."/>
            <person name="Vereecke D."/>
        </authorList>
    </citation>
    <scope>NUCLEOTIDE SEQUENCE</scope>
    <source>
        <strain evidence="1">D188</strain>
        <plasmid evidence="1">pFiD188</plasmid>
    </source>
</reference>
<dbReference type="KEGG" id="rfa:A3L23_04892"/>
<reference evidence="1" key="4">
    <citation type="submission" date="2011-06" db="EMBL/GenBank/DDBJ databases">
        <authorList>
            <person name="Vereecke D.M."/>
        </authorList>
    </citation>
    <scope>NUCLEOTIDE SEQUENCE</scope>
    <source>
        <strain evidence="1">D188</strain>
        <plasmid evidence="1">pFiD188</plasmid>
    </source>
</reference>
<dbReference type="PATRIC" id="fig|1051973.4.peg.4934"/>
<geneLocation type="plasmid" evidence="1">
    <name>pFiD188</name>
</geneLocation>
<protein>
    <submittedName>
        <fullName evidence="1">Uncharacterized protein</fullName>
    </submittedName>
</protein>
<dbReference type="PROSITE" id="PS51257">
    <property type="entry name" value="PROKAR_LIPOPROTEIN"/>
    <property type="match status" value="1"/>
</dbReference>
<dbReference type="AlphaFoldDB" id="G8JYP4"/>
<gene>
    <name evidence="1" type="ORF">pFi_029</name>
</gene>
<dbReference type="RefSeq" id="WP_015586083.1">
    <property type="nucleotide sequence ID" value="NC_021080.1"/>
</dbReference>
<evidence type="ECO:0000313" key="1">
    <source>
        <dbReference type="EMBL" id="AET25165.1"/>
    </source>
</evidence>
<reference evidence="1" key="1">
    <citation type="journal article" date="2009" name="Proc. Natl. Acad. Sci. U.S.A.">
        <title>Identification of Rhodococcus fascians cytokinins and their modus operandi to reshape the plant.</title>
        <authorList>
            <person name="Pertry I."/>
            <person name="Vaclavikova K."/>
            <person name="Depuydt S."/>
            <person name="Galuszka P."/>
            <person name="Spichal L."/>
            <person name="Temmerman W."/>
            <person name="Stes E."/>
            <person name="Schmulling T."/>
            <person name="Kakimoto T."/>
            <person name="Van Montagu M.C."/>
            <person name="Strnad M."/>
            <person name="Holsters M."/>
            <person name="Tarkowski P."/>
            <person name="Vereecke D."/>
        </authorList>
    </citation>
    <scope>NUCLEOTIDE SEQUENCE</scope>
    <source>
        <strain evidence="1">D188</strain>
        <plasmid evidence="1">pFiD188</plasmid>
    </source>
</reference>
<organism evidence="1">
    <name type="scientific">Rhodococcoides fascians D188</name>
    <dbReference type="NCBI Taxonomy" id="1051973"/>
    <lineage>
        <taxon>Bacteria</taxon>
        <taxon>Bacillati</taxon>
        <taxon>Actinomycetota</taxon>
        <taxon>Actinomycetes</taxon>
        <taxon>Mycobacteriales</taxon>
        <taxon>Nocardiaceae</taxon>
        <taxon>Rhodococcoides</taxon>
    </lineage>
</organism>
<name>G8JYP4_RHOFA</name>
<reference evidence="1" key="3">
    <citation type="journal article" date="2011" name="Annu. Rev. Phytopathol.">
        <title>A successful bacterial coup d'etat: how Rhodococcus fascians redirects plant development.</title>
        <authorList>
            <person name="Stes E."/>
            <person name="Vandeputte O.M."/>
            <person name="El Jaziri M."/>
            <person name="Holsters M."/>
            <person name="Vereecke D."/>
        </authorList>
    </citation>
    <scope>NUCLEOTIDE SEQUENCE</scope>
    <source>
        <strain evidence="1">D188</strain>
        <plasmid evidence="1">pFiD188</plasmid>
    </source>
</reference>
<reference evidence="1" key="2">
    <citation type="journal article" date="2010" name="Mol. Plant Microbe Interact.">
        <title>Rhodococcus fascians impacts plant development through the dynamic fas-mediated production of a cytokinin mix.</title>
        <authorList>
            <person name="Pertry I."/>
            <person name="Vaclavikova K."/>
            <person name="Gemrotova M."/>
            <person name="Spichal L."/>
            <person name="Galuszka P."/>
            <person name="Depuydt S."/>
            <person name="Temmerman W."/>
            <person name="Stes E."/>
            <person name="De Keyser A."/>
            <person name="Riefler M."/>
            <person name="Biondi S."/>
            <person name="Novak O."/>
            <person name="Schmulling T."/>
            <person name="Strnad M."/>
            <person name="Tarkowski P."/>
            <person name="Holsters M."/>
            <person name="Vereecke D."/>
        </authorList>
    </citation>
    <scope>NUCLEOTIDE SEQUENCE</scope>
    <source>
        <strain evidence="1">D188</strain>
        <plasmid evidence="1">pFiD188</plasmid>
    </source>
</reference>